<dbReference type="CDD" id="cd00293">
    <property type="entry name" value="USP-like"/>
    <property type="match status" value="1"/>
</dbReference>
<dbReference type="Pfam" id="PF00582">
    <property type="entry name" value="Usp"/>
    <property type="match status" value="1"/>
</dbReference>
<accession>A0A7V6DPM6</accession>
<feature type="domain" description="UspA" evidence="2">
    <location>
        <begin position="4"/>
        <end position="147"/>
    </location>
</feature>
<name>A0A7V6DPM6_9BACT</name>
<dbReference type="InterPro" id="IPR006016">
    <property type="entry name" value="UspA"/>
</dbReference>
<organism evidence="3">
    <name type="scientific">Desulfobacca acetoxidans</name>
    <dbReference type="NCBI Taxonomy" id="60893"/>
    <lineage>
        <taxon>Bacteria</taxon>
        <taxon>Pseudomonadati</taxon>
        <taxon>Thermodesulfobacteriota</taxon>
        <taxon>Desulfobaccia</taxon>
        <taxon>Desulfobaccales</taxon>
        <taxon>Desulfobaccaceae</taxon>
        <taxon>Desulfobacca</taxon>
    </lineage>
</organism>
<evidence type="ECO:0000259" key="2">
    <source>
        <dbReference type="Pfam" id="PF00582"/>
    </source>
</evidence>
<proteinExistence type="inferred from homology"/>
<dbReference type="InterPro" id="IPR014729">
    <property type="entry name" value="Rossmann-like_a/b/a_fold"/>
</dbReference>
<evidence type="ECO:0000256" key="1">
    <source>
        <dbReference type="ARBA" id="ARBA00008791"/>
    </source>
</evidence>
<reference evidence="3" key="1">
    <citation type="journal article" date="2020" name="mSystems">
        <title>Genome- and Community-Level Interaction Insights into Carbon Utilization and Element Cycling Functions of Hydrothermarchaeota in Hydrothermal Sediment.</title>
        <authorList>
            <person name="Zhou Z."/>
            <person name="Liu Y."/>
            <person name="Xu W."/>
            <person name="Pan J."/>
            <person name="Luo Z.H."/>
            <person name="Li M."/>
        </authorList>
    </citation>
    <scope>NUCLEOTIDE SEQUENCE [LARGE SCALE GENOMIC DNA]</scope>
    <source>
        <strain evidence="3">SpSt-767</strain>
    </source>
</reference>
<dbReference type="SUPFAM" id="SSF52402">
    <property type="entry name" value="Adenine nucleotide alpha hydrolases-like"/>
    <property type="match status" value="1"/>
</dbReference>
<dbReference type="PANTHER" id="PTHR46268:SF22">
    <property type="entry name" value="SENSOR PROTEIN KDPD-RELATED"/>
    <property type="match status" value="1"/>
</dbReference>
<dbReference type="EMBL" id="DTGR01000103">
    <property type="protein sequence ID" value="HHS29309.1"/>
    <property type="molecule type" value="Genomic_DNA"/>
</dbReference>
<protein>
    <submittedName>
        <fullName evidence="3">Universal stress protein</fullName>
    </submittedName>
</protein>
<dbReference type="PANTHER" id="PTHR46268">
    <property type="entry name" value="STRESS RESPONSE PROTEIN NHAX"/>
    <property type="match status" value="1"/>
</dbReference>
<dbReference type="InterPro" id="IPR006015">
    <property type="entry name" value="Universal_stress_UspA"/>
</dbReference>
<dbReference type="PRINTS" id="PR01438">
    <property type="entry name" value="UNVRSLSTRESS"/>
</dbReference>
<dbReference type="AlphaFoldDB" id="A0A7V6DPM6"/>
<comment type="caution">
    <text evidence="3">The sequence shown here is derived from an EMBL/GenBank/DDBJ whole genome shotgun (WGS) entry which is preliminary data.</text>
</comment>
<dbReference type="Gene3D" id="3.40.50.620">
    <property type="entry name" value="HUPs"/>
    <property type="match status" value="1"/>
</dbReference>
<gene>
    <name evidence="3" type="ORF">ENV52_06370</name>
</gene>
<sequence length="154" mass="16870">MKIQAILVATDFSDCSGVAFQAAVQLAQTFQAKVIVLHVINVKRLAVLAEYLKEDSETLATKLREQAQQDLSQFLQRWNTNGLEVESLVSVGTPFQEIAVIARDLDVDLITLGGYGRARQGPIEQVFFGSTAEKVVRLLPCPVLCVPLTEKNPG</sequence>
<comment type="similarity">
    <text evidence="1">Belongs to the universal stress protein A family.</text>
</comment>
<evidence type="ECO:0000313" key="3">
    <source>
        <dbReference type="EMBL" id="HHS29309.1"/>
    </source>
</evidence>